<keyword evidence="8" id="KW-1185">Reference proteome</keyword>
<dbReference type="EMBL" id="LODT01000048">
    <property type="protein sequence ID" value="KYQ88733.1"/>
    <property type="molecule type" value="Genomic_DNA"/>
</dbReference>
<protein>
    <submittedName>
        <fullName evidence="7">WD40 repeat-containing protein</fullName>
    </submittedName>
</protein>
<dbReference type="InterPro" id="IPR051980">
    <property type="entry name" value="WD_repeat_MORG1"/>
</dbReference>
<evidence type="ECO:0000256" key="6">
    <source>
        <dbReference type="PROSITE-ProRule" id="PRU00221"/>
    </source>
</evidence>
<evidence type="ECO:0000313" key="7">
    <source>
        <dbReference type="EMBL" id="KYQ88733.1"/>
    </source>
</evidence>
<dbReference type="PROSITE" id="PS50082">
    <property type="entry name" value="WD_REPEATS_2"/>
    <property type="match status" value="3"/>
</dbReference>
<dbReference type="InParanoid" id="A0A151Z434"/>
<keyword evidence="4" id="KW-0677">Repeat</keyword>
<evidence type="ECO:0000256" key="4">
    <source>
        <dbReference type="ARBA" id="ARBA00022737"/>
    </source>
</evidence>
<accession>A0A151Z434</accession>
<dbReference type="PRINTS" id="PR00320">
    <property type="entry name" value="GPROTEINBRPT"/>
</dbReference>
<evidence type="ECO:0000256" key="3">
    <source>
        <dbReference type="ARBA" id="ARBA00022574"/>
    </source>
</evidence>
<dbReference type="GO" id="GO:0000398">
    <property type="term" value="P:mRNA splicing, via spliceosome"/>
    <property type="evidence" value="ECO:0007669"/>
    <property type="project" value="TreeGrafter"/>
</dbReference>
<feature type="repeat" description="WD" evidence="6">
    <location>
        <begin position="72"/>
        <end position="107"/>
    </location>
</feature>
<evidence type="ECO:0000256" key="1">
    <source>
        <dbReference type="ARBA" id="ARBA00004496"/>
    </source>
</evidence>
<dbReference type="PANTHER" id="PTHR22842">
    <property type="entry name" value="WD40 REPEAT PROTEIN"/>
    <property type="match status" value="1"/>
</dbReference>
<dbReference type="Gene3D" id="2.130.10.10">
    <property type="entry name" value="YVTN repeat-like/Quinoprotein amine dehydrogenase"/>
    <property type="match status" value="2"/>
</dbReference>
<dbReference type="AlphaFoldDB" id="A0A151Z434"/>
<name>A0A151Z434_TIELA</name>
<dbReference type="OrthoDB" id="71437at2759"/>
<dbReference type="CDD" id="cd00200">
    <property type="entry name" value="WD40"/>
    <property type="match status" value="1"/>
</dbReference>
<keyword evidence="3 6" id="KW-0853">WD repeat</keyword>
<proteinExistence type="inferred from homology"/>
<sequence length="307" mass="34454">MKIECTKILLSHQGSVLVTKYNCILIHTFTGHGYEVVDLVSTRDNLNIYSVADKQIYQWDVSKGEIVRRFNSTTHTQRITSVAINGDGTLLFTGGADRLVKVWDLRSKNDQPIQVLDDAEDTITGLYISETRGTVKQGHVHGDSCGHGHKCDTQGLIEKQIITSSVDGCIRIYDAKEGTLAIDQEEYPISSMTLTRDKRCFLVSSTDSKIRLIDRDSCEILKEYTGHHNKTYKINTCTNFDDSMILSGSEDNCLYIWDYLNASILNQLPGHTDTITSVHSHPSKNQFITSSKDGSIRVWSNPESNQQ</sequence>
<dbReference type="PANTHER" id="PTHR22842:SF3">
    <property type="entry name" value="WD REPEAT DOMAIN-CONTAINING PROTEIN 83"/>
    <property type="match status" value="1"/>
</dbReference>
<dbReference type="SUPFAM" id="SSF50978">
    <property type="entry name" value="WD40 repeat-like"/>
    <property type="match status" value="1"/>
</dbReference>
<dbReference type="FunCoup" id="A0A151Z434">
    <property type="interactions" value="115"/>
</dbReference>
<dbReference type="PROSITE" id="PS00678">
    <property type="entry name" value="WD_REPEATS_1"/>
    <property type="match status" value="1"/>
</dbReference>
<keyword evidence="2" id="KW-0963">Cytoplasm</keyword>
<reference evidence="7 8" key="1">
    <citation type="submission" date="2015-12" db="EMBL/GenBank/DDBJ databases">
        <title>Dictyostelia acquired genes for synthesis and detection of signals that induce cell-type specialization by lateral gene transfer from prokaryotes.</title>
        <authorList>
            <person name="Gloeckner G."/>
            <person name="Schaap P."/>
        </authorList>
    </citation>
    <scope>NUCLEOTIDE SEQUENCE [LARGE SCALE GENOMIC DNA]</scope>
    <source>
        <strain evidence="7 8">TK</strain>
    </source>
</reference>
<dbReference type="OMA" id="GGKICCC"/>
<dbReference type="STRING" id="361077.A0A151Z434"/>
<comment type="subcellular location">
    <subcellularLocation>
        <location evidence="1">Cytoplasm</location>
    </subcellularLocation>
</comment>
<evidence type="ECO:0000256" key="5">
    <source>
        <dbReference type="ARBA" id="ARBA00038145"/>
    </source>
</evidence>
<dbReference type="InterPro" id="IPR036322">
    <property type="entry name" value="WD40_repeat_dom_sf"/>
</dbReference>
<comment type="similarity">
    <text evidence="5">Belongs to the WD repeat MORG1 family.</text>
</comment>
<dbReference type="InterPro" id="IPR015943">
    <property type="entry name" value="WD40/YVTN_repeat-like_dom_sf"/>
</dbReference>
<dbReference type="Pfam" id="PF00400">
    <property type="entry name" value="WD40"/>
    <property type="match status" value="4"/>
</dbReference>
<evidence type="ECO:0000256" key="2">
    <source>
        <dbReference type="ARBA" id="ARBA00022490"/>
    </source>
</evidence>
<feature type="repeat" description="WD" evidence="6">
    <location>
        <begin position="268"/>
        <end position="307"/>
    </location>
</feature>
<feature type="repeat" description="WD" evidence="6">
    <location>
        <begin position="224"/>
        <end position="267"/>
    </location>
</feature>
<dbReference type="InterPro" id="IPR020472">
    <property type="entry name" value="WD40_PAC1"/>
</dbReference>
<dbReference type="Proteomes" id="UP000076078">
    <property type="component" value="Unassembled WGS sequence"/>
</dbReference>
<evidence type="ECO:0000313" key="8">
    <source>
        <dbReference type="Proteomes" id="UP000076078"/>
    </source>
</evidence>
<dbReference type="GO" id="GO:0005737">
    <property type="term" value="C:cytoplasm"/>
    <property type="evidence" value="ECO:0007669"/>
    <property type="project" value="UniProtKB-SubCell"/>
</dbReference>
<dbReference type="SMART" id="SM00320">
    <property type="entry name" value="WD40"/>
    <property type="match status" value="6"/>
</dbReference>
<dbReference type="InterPro" id="IPR019775">
    <property type="entry name" value="WD40_repeat_CS"/>
</dbReference>
<comment type="caution">
    <text evidence="7">The sequence shown here is derived from an EMBL/GenBank/DDBJ whole genome shotgun (WGS) entry which is preliminary data.</text>
</comment>
<dbReference type="InterPro" id="IPR001680">
    <property type="entry name" value="WD40_rpt"/>
</dbReference>
<dbReference type="GO" id="GO:0071013">
    <property type="term" value="C:catalytic step 2 spliceosome"/>
    <property type="evidence" value="ECO:0007669"/>
    <property type="project" value="TreeGrafter"/>
</dbReference>
<dbReference type="PROSITE" id="PS50294">
    <property type="entry name" value="WD_REPEATS_REGION"/>
    <property type="match status" value="2"/>
</dbReference>
<gene>
    <name evidence="7" type="ORF">DLAC_10761</name>
</gene>
<organism evidence="7 8">
    <name type="scientific">Tieghemostelium lacteum</name>
    <name type="common">Slime mold</name>
    <name type="synonym">Dictyostelium lacteum</name>
    <dbReference type="NCBI Taxonomy" id="361077"/>
    <lineage>
        <taxon>Eukaryota</taxon>
        <taxon>Amoebozoa</taxon>
        <taxon>Evosea</taxon>
        <taxon>Eumycetozoa</taxon>
        <taxon>Dictyostelia</taxon>
        <taxon>Dictyosteliales</taxon>
        <taxon>Raperosteliaceae</taxon>
        <taxon>Tieghemostelium</taxon>
    </lineage>
</organism>